<evidence type="ECO:0000256" key="1">
    <source>
        <dbReference type="SAM" id="Phobius"/>
    </source>
</evidence>
<sequence length="120" mass="14098">MKESLRNWEATGEHDVNEIKNIGMLLLPLFYIEALLHIIFVPSQVLCKCEYLMVPFKVLCQWKVDKVWTKYSELAFANGTSRFTYKCRLQSPADRVQGLSKFRWIRGEGLQHPIPFHLQL</sequence>
<name>A0A1Y2GFP1_9FUNG</name>
<reference evidence="2 3" key="1">
    <citation type="submission" date="2016-07" db="EMBL/GenBank/DDBJ databases">
        <title>Pervasive Adenine N6-methylation of Active Genes in Fungi.</title>
        <authorList>
            <consortium name="DOE Joint Genome Institute"/>
            <person name="Mondo S.J."/>
            <person name="Dannebaum R.O."/>
            <person name="Kuo R.C."/>
            <person name="Labutti K."/>
            <person name="Haridas S."/>
            <person name="Kuo A."/>
            <person name="Salamov A."/>
            <person name="Ahrendt S.R."/>
            <person name="Lipzen A."/>
            <person name="Sullivan W."/>
            <person name="Andreopoulos W.B."/>
            <person name="Clum A."/>
            <person name="Lindquist E."/>
            <person name="Daum C."/>
            <person name="Ramamoorthy G.K."/>
            <person name="Gryganskyi A."/>
            <person name="Culley D."/>
            <person name="Magnuson J.K."/>
            <person name="James T.Y."/>
            <person name="O'Malley M.A."/>
            <person name="Stajich J.E."/>
            <person name="Spatafora J.W."/>
            <person name="Visel A."/>
            <person name="Grigoriev I.V."/>
        </authorList>
    </citation>
    <scope>NUCLEOTIDE SEQUENCE [LARGE SCALE GENOMIC DNA]</scope>
    <source>
        <strain evidence="2 3">NRRL 3116</strain>
    </source>
</reference>
<evidence type="ECO:0000313" key="3">
    <source>
        <dbReference type="Proteomes" id="UP000193648"/>
    </source>
</evidence>
<comment type="caution">
    <text evidence="2">The sequence shown here is derived from an EMBL/GenBank/DDBJ whole genome shotgun (WGS) entry which is preliminary data.</text>
</comment>
<protein>
    <submittedName>
        <fullName evidence="2">Uncharacterized protein</fullName>
    </submittedName>
</protein>
<dbReference type="EMBL" id="MCFF01000040">
    <property type="protein sequence ID" value="ORZ07765.1"/>
    <property type="molecule type" value="Genomic_DNA"/>
</dbReference>
<keyword evidence="3" id="KW-1185">Reference proteome</keyword>
<dbReference type="InParanoid" id="A0A1Y2GFP1"/>
<evidence type="ECO:0000313" key="2">
    <source>
        <dbReference type="EMBL" id="ORZ07765.1"/>
    </source>
</evidence>
<gene>
    <name evidence="2" type="ORF">BCR41DRAFT_373518</name>
</gene>
<dbReference type="Proteomes" id="UP000193648">
    <property type="component" value="Unassembled WGS sequence"/>
</dbReference>
<dbReference type="AlphaFoldDB" id="A0A1Y2GFP1"/>
<accession>A0A1Y2GFP1</accession>
<organism evidence="2 3">
    <name type="scientific">Lobosporangium transversale</name>
    <dbReference type="NCBI Taxonomy" id="64571"/>
    <lineage>
        <taxon>Eukaryota</taxon>
        <taxon>Fungi</taxon>
        <taxon>Fungi incertae sedis</taxon>
        <taxon>Mucoromycota</taxon>
        <taxon>Mortierellomycotina</taxon>
        <taxon>Mortierellomycetes</taxon>
        <taxon>Mortierellales</taxon>
        <taxon>Mortierellaceae</taxon>
        <taxon>Lobosporangium</taxon>
    </lineage>
</organism>
<keyword evidence="1" id="KW-1133">Transmembrane helix</keyword>
<dbReference type="RefSeq" id="XP_021878131.1">
    <property type="nucleotide sequence ID" value="XM_022026786.1"/>
</dbReference>
<feature type="transmembrane region" description="Helical" evidence="1">
    <location>
        <begin position="21"/>
        <end position="40"/>
    </location>
</feature>
<dbReference type="GeneID" id="33568629"/>
<proteinExistence type="predicted"/>
<keyword evidence="1" id="KW-0812">Transmembrane</keyword>
<keyword evidence="1" id="KW-0472">Membrane</keyword>